<dbReference type="PROSITE" id="PS00086">
    <property type="entry name" value="CYTOCHROME_P450"/>
    <property type="match status" value="1"/>
</dbReference>
<dbReference type="AlphaFoldDB" id="A0A8H3HDQ3"/>
<keyword evidence="5 13" id="KW-0349">Heme</keyword>
<evidence type="ECO:0000256" key="2">
    <source>
        <dbReference type="ARBA" id="ARBA00004370"/>
    </source>
</evidence>
<proteinExistence type="inferred from homology"/>
<evidence type="ECO:0000256" key="13">
    <source>
        <dbReference type="PIRSR" id="PIRSR602401-1"/>
    </source>
</evidence>
<feature type="binding site" description="axial binding residue" evidence="13">
    <location>
        <position position="45"/>
    </location>
    <ligand>
        <name>heme</name>
        <dbReference type="ChEBI" id="CHEBI:30413"/>
    </ligand>
    <ligandPart>
        <name>Fe</name>
        <dbReference type="ChEBI" id="CHEBI:18248"/>
    </ligandPart>
</feature>
<dbReference type="Gene3D" id="1.10.630.10">
    <property type="entry name" value="Cytochrome P450"/>
    <property type="match status" value="1"/>
</dbReference>
<comment type="cofactor">
    <cofactor evidence="1 13">
        <name>heme</name>
        <dbReference type="ChEBI" id="CHEBI:30413"/>
    </cofactor>
</comment>
<evidence type="ECO:0000256" key="14">
    <source>
        <dbReference type="RuleBase" id="RU000461"/>
    </source>
</evidence>
<dbReference type="PANTHER" id="PTHR46300">
    <property type="entry name" value="P450, PUTATIVE (EUROFUNG)-RELATED-RELATED"/>
    <property type="match status" value="1"/>
</dbReference>
<dbReference type="EMBL" id="CAJMWT010004971">
    <property type="protein sequence ID" value="CAE6499485.1"/>
    <property type="molecule type" value="Genomic_DNA"/>
</dbReference>
<evidence type="ECO:0000256" key="1">
    <source>
        <dbReference type="ARBA" id="ARBA00001971"/>
    </source>
</evidence>
<comment type="subcellular location">
    <subcellularLocation>
        <location evidence="2">Membrane</location>
    </subcellularLocation>
</comment>
<dbReference type="PRINTS" id="PR00463">
    <property type="entry name" value="EP450I"/>
</dbReference>
<dbReference type="InterPro" id="IPR017972">
    <property type="entry name" value="Cyt_P450_CS"/>
</dbReference>
<dbReference type="PANTHER" id="PTHR46300:SF2">
    <property type="entry name" value="CYTOCHROME P450 MONOOXYGENASE ALNH-RELATED"/>
    <property type="match status" value="1"/>
</dbReference>
<dbReference type="InterPro" id="IPR001128">
    <property type="entry name" value="Cyt_P450"/>
</dbReference>
<reference evidence="15" key="1">
    <citation type="submission" date="2021-01" db="EMBL/GenBank/DDBJ databases">
        <authorList>
            <person name="Kaushik A."/>
        </authorList>
    </citation>
    <scope>NUCLEOTIDE SEQUENCE</scope>
    <source>
        <strain evidence="15">AG2-2IIIB</strain>
    </source>
</reference>
<name>A0A8H3HDQ3_9AGAM</name>
<sequence>MHANIPRAIGRDPLHYKDPEAFNPDRYLDLNVPLPPAFGWGRRKCPGIHYGEISIFITAASLLTTFTFSKKISNGQEVVPHIELERKALGFELNPFEFEFNLRSEEHRRLILETVDED</sequence>
<dbReference type="InterPro" id="IPR050364">
    <property type="entry name" value="Cytochrome_P450_fung"/>
</dbReference>
<evidence type="ECO:0000256" key="5">
    <source>
        <dbReference type="ARBA" id="ARBA00022617"/>
    </source>
</evidence>
<evidence type="ECO:0000256" key="3">
    <source>
        <dbReference type="ARBA" id="ARBA00005179"/>
    </source>
</evidence>
<dbReference type="GO" id="GO:0016020">
    <property type="term" value="C:membrane"/>
    <property type="evidence" value="ECO:0007669"/>
    <property type="project" value="UniProtKB-SubCell"/>
</dbReference>
<evidence type="ECO:0008006" key="17">
    <source>
        <dbReference type="Google" id="ProtNLM"/>
    </source>
</evidence>
<keyword evidence="9 14" id="KW-0560">Oxidoreductase</keyword>
<keyword evidence="8" id="KW-1133">Transmembrane helix</keyword>
<dbReference type="GO" id="GO:0004497">
    <property type="term" value="F:monooxygenase activity"/>
    <property type="evidence" value="ECO:0007669"/>
    <property type="project" value="UniProtKB-KW"/>
</dbReference>
<gene>
    <name evidence="15" type="ORF">RDB_LOCUS137924</name>
</gene>
<evidence type="ECO:0000256" key="9">
    <source>
        <dbReference type="ARBA" id="ARBA00023002"/>
    </source>
</evidence>
<comment type="caution">
    <text evidence="15">The sequence shown here is derived from an EMBL/GenBank/DDBJ whole genome shotgun (WGS) entry which is preliminary data.</text>
</comment>
<dbReference type="GO" id="GO:0020037">
    <property type="term" value="F:heme binding"/>
    <property type="evidence" value="ECO:0007669"/>
    <property type="project" value="InterPro"/>
</dbReference>
<evidence type="ECO:0000256" key="8">
    <source>
        <dbReference type="ARBA" id="ARBA00022989"/>
    </source>
</evidence>
<dbReference type="InterPro" id="IPR002401">
    <property type="entry name" value="Cyt_P450_E_grp-I"/>
</dbReference>
<keyword evidence="11 14" id="KW-0503">Monooxygenase</keyword>
<dbReference type="GO" id="GO:0016705">
    <property type="term" value="F:oxidoreductase activity, acting on paired donors, with incorporation or reduction of molecular oxygen"/>
    <property type="evidence" value="ECO:0007669"/>
    <property type="project" value="InterPro"/>
</dbReference>
<accession>A0A8H3HDQ3</accession>
<comment type="pathway">
    <text evidence="3">Secondary metabolite biosynthesis.</text>
</comment>
<dbReference type="Proteomes" id="UP000663843">
    <property type="component" value="Unassembled WGS sequence"/>
</dbReference>
<keyword evidence="7 13" id="KW-0479">Metal-binding</keyword>
<dbReference type="InterPro" id="IPR036396">
    <property type="entry name" value="Cyt_P450_sf"/>
</dbReference>
<evidence type="ECO:0000256" key="7">
    <source>
        <dbReference type="ARBA" id="ARBA00022723"/>
    </source>
</evidence>
<evidence type="ECO:0000256" key="6">
    <source>
        <dbReference type="ARBA" id="ARBA00022692"/>
    </source>
</evidence>
<dbReference type="Pfam" id="PF00067">
    <property type="entry name" value="p450"/>
    <property type="match status" value="1"/>
</dbReference>
<evidence type="ECO:0000313" key="15">
    <source>
        <dbReference type="EMBL" id="CAE6499485.1"/>
    </source>
</evidence>
<evidence type="ECO:0000256" key="4">
    <source>
        <dbReference type="ARBA" id="ARBA00010617"/>
    </source>
</evidence>
<evidence type="ECO:0000313" key="16">
    <source>
        <dbReference type="Proteomes" id="UP000663843"/>
    </source>
</evidence>
<keyword evidence="12" id="KW-0472">Membrane</keyword>
<comment type="similarity">
    <text evidence="4 14">Belongs to the cytochrome P450 family.</text>
</comment>
<evidence type="ECO:0000256" key="10">
    <source>
        <dbReference type="ARBA" id="ARBA00023004"/>
    </source>
</evidence>
<keyword evidence="10 13" id="KW-0408">Iron</keyword>
<dbReference type="SUPFAM" id="SSF48264">
    <property type="entry name" value="Cytochrome P450"/>
    <property type="match status" value="1"/>
</dbReference>
<keyword evidence="6" id="KW-0812">Transmembrane</keyword>
<evidence type="ECO:0000256" key="11">
    <source>
        <dbReference type="ARBA" id="ARBA00023033"/>
    </source>
</evidence>
<protein>
    <recommendedName>
        <fullName evidence="17">O-methylsterigmatocystin oxidoreductase</fullName>
    </recommendedName>
</protein>
<dbReference type="GO" id="GO:0005506">
    <property type="term" value="F:iron ion binding"/>
    <property type="evidence" value="ECO:0007669"/>
    <property type="project" value="InterPro"/>
</dbReference>
<evidence type="ECO:0000256" key="12">
    <source>
        <dbReference type="ARBA" id="ARBA00023136"/>
    </source>
</evidence>
<organism evidence="15 16">
    <name type="scientific">Rhizoctonia solani</name>
    <dbReference type="NCBI Taxonomy" id="456999"/>
    <lineage>
        <taxon>Eukaryota</taxon>
        <taxon>Fungi</taxon>
        <taxon>Dikarya</taxon>
        <taxon>Basidiomycota</taxon>
        <taxon>Agaricomycotina</taxon>
        <taxon>Agaricomycetes</taxon>
        <taxon>Cantharellales</taxon>
        <taxon>Ceratobasidiaceae</taxon>
        <taxon>Rhizoctonia</taxon>
    </lineage>
</organism>